<sequence>SRRPRRIAASTTCSSRRTSTCKRPGCRPRPPRTTCSWWPTSPCPARASETGRRRPPRRHA</sequence>
<feature type="region of interest" description="Disordered" evidence="1">
    <location>
        <begin position="1"/>
        <end position="32"/>
    </location>
</feature>
<feature type="region of interest" description="Disordered" evidence="1">
    <location>
        <begin position="41"/>
        <end position="60"/>
    </location>
</feature>
<name>A0A6J4T520_9ACTN</name>
<dbReference type="AlphaFoldDB" id="A0A6J4T520"/>
<accession>A0A6J4T520</accession>
<dbReference type="EMBL" id="CADCVR010000088">
    <property type="protein sequence ID" value="CAA9514049.1"/>
    <property type="molecule type" value="Genomic_DNA"/>
</dbReference>
<evidence type="ECO:0000313" key="2">
    <source>
        <dbReference type="EMBL" id="CAA9514049.1"/>
    </source>
</evidence>
<reference evidence="2" key="1">
    <citation type="submission" date="2020-02" db="EMBL/GenBank/DDBJ databases">
        <authorList>
            <person name="Meier V. D."/>
        </authorList>
    </citation>
    <scope>NUCLEOTIDE SEQUENCE</scope>
    <source>
        <strain evidence="2">AVDCRST_MAG53</strain>
    </source>
</reference>
<feature type="non-terminal residue" evidence="2">
    <location>
        <position position="60"/>
    </location>
</feature>
<gene>
    <name evidence="2" type="ORF">AVDCRST_MAG53-2895</name>
</gene>
<protein>
    <submittedName>
        <fullName evidence="2">Uncharacterized protein</fullName>
    </submittedName>
</protein>
<proteinExistence type="predicted"/>
<organism evidence="2">
    <name type="scientific">uncultured Solirubrobacteraceae bacterium</name>
    <dbReference type="NCBI Taxonomy" id="1162706"/>
    <lineage>
        <taxon>Bacteria</taxon>
        <taxon>Bacillati</taxon>
        <taxon>Actinomycetota</taxon>
        <taxon>Thermoleophilia</taxon>
        <taxon>Solirubrobacterales</taxon>
        <taxon>Solirubrobacteraceae</taxon>
        <taxon>environmental samples</taxon>
    </lineage>
</organism>
<evidence type="ECO:0000256" key="1">
    <source>
        <dbReference type="SAM" id="MobiDB-lite"/>
    </source>
</evidence>
<feature type="non-terminal residue" evidence="2">
    <location>
        <position position="1"/>
    </location>
</feature>
<feature type="compositionally biased region" description="Low complexity" evidence="1">
    <location>
        <begin position="7"/>
        <end position="23"/>
    </location>
</feature>